<gene>
    <name evidence="2" type="ORF">PLOB_00031183</name>
</gene>
<evidence type="ECO:0000313" key="2">
    <source>
        <dbReference type="EMBL" id="CAH3035814.1"/>
    </source>
</evidence>
<keyword evidence="3" id="KW-1185">Reference proteome</keyword>
<feature type="signal peptide" evidence="1">
    <location>
        <begin position="1"/>
        <end position="19"/>
    </location>
</feature>
<comment type="caution">
    <text evidence="2">The sequence shown here is derived from an EMBL/GenBank/DDBJ whole genome shotgun (WGS) entry which is preliminary data.</text>
</comment>
<feature type="chain" id="PRO_5045119338" evidence="1">
    <location>
        <begin position="20"/>
        <end position="135"/>
    </location>
</feature>
<evidence type="ECO:0000313" key="3">
    <source>
        <dbReference type="Proteomes" id="UP001159405"/>
    </source>
</evidence>
<accession>A0ABN8MTX6</accession>
<proteinExistence type="predicted"/>
<organism evidence="2 3">
    <name type="scientific">Porites lobata</name>
    <dbReference type="NCBI Taxonomy" id="104759"/>
    <lineage>
        <taxon>Eukaryota</taxon>
        <taxon>Metazoa</taxon>
        <taxon>Cnidaria</taxon>
        <taxon>Anthozoa</taxon>
        <taxon>Hexacorallia</taxon>
        <taxon>Scleractinia</taxon>
        <taxon>Fungiina</taxon>
        <taxon>Poritidae</taxon>
        <taxon>Porites</taxon>
    </lineage>
</organism>
<dbReference type="Proteomes" id="UP001159405">
    <property type="component" value="Unassembled WGS sequence"/>
</dbReference>
<reference evidence="2 3" key="1">
    <citation type="submission" date="2022-05" db="EMBL/GenBank/DDBJ databases">
        <authorList>
            <consortium name="Genoscope - CEA"/>
            <person name="William W."/>
        </authorList>
    </citation>
    <scope>NUCLEOTIDE SEQUENCE [LARGE SCALE GENOMIC DNA]</scope>
</reference>
<dbReference type="EMBL" id="CALNXK010000004">
    <property type="protein sequence ID" value="CAH3035814.1"/>
    <property type="molecule type" value="Genomic_DNA"/>
</dbReference>
<protein>
    <submittedName>
        <fullName evidence="2">Uncharacterized protein</fullName>
    </submittedName>
</protein>
<name>A0ABN8MTX6_9CNID</name>
<evidence type="ECO:0000256" key="1">
    <source>
        <dbReference type="SAM" id="SignalP"/>
    </source>
</evidence>
<sequence length="135" mass="15361">MTFFQVVCLCALFLVAVIAESTDPEKELFELADLDFDNMGPDMSKPINIEVVIKEFTSCVSKHHGRAKPRCIKELGMMLQHLPAMKRKQIIKCIKDAFRPCRKQPKGSEFGECMKAIKKCLPYEEGEMAGSGWFR</sequence>
<keyword evidence="1" id="KW-0732">Signal</keyword>